<organism evidence="1 2">
    <name type="scientific">Candidatus Onthomorpha intestinigallinarum</name>
    <dbReference type="NCBI Taxonomy" id="2840880"/>
    <lineage>
        <taxon>Bacteria</taxon>
        <taxon>Pseudomonadati</taxon>
        <taxon>Bacteroidota</taxon>
        <taxon>Bacteroidia</taxon>
        <taxon>Bacteroidales</taxon>
        <taxon>Candidatus Onthomorpha</taxon>
    </lineage>
</organism>
<dbReference type="AlphaFoldDB" id="A0A9D1RJY4"/>
<proteinExistence type="predicted"/>
<evidence type="ECO:0000313" key="1">
    <source>
        <dbReference type="EMBL" id="HIW88042.1"/>
    </source>
</evidence>
<comment type="caution">
    <text evidence="1">The sequence shown here is derived from an EMBL/GenBank/DDBJ whole genome shotgun (WGS) entry which is preliminary data.</text>
</comment>
<dbReference type="EMBL" id="DXGG01000226">
    <property type="protein sequence ID" value="HIW88042.1"/>
    <property type="molecule type" value="Genomic_DNA"/>
</dbReference>
<name>A0A9D1RJY4_9BACT</name>
<reference evidence="1" key="2">
    <citation type="submission" date="2021-04" db="EMBL/GenBank/DDBJ databases">
        <authorList>
            <person name="Gilroy R."/>
        </authorList>
    </citation>
    <scope>NUCLEOTIDE SEQUENCE</scope>
    <source>
        <strain evidence="1">Gambia16-930</strain>
    </source>
</reference>
<reference evidence="1" key="1">
    <citation type="journal article" date="2021" name="PeerJ">
        <title>Extensive microbial diversity within the chicken gut microbiome revealed by metagenomics and culture.</title>
        <authorList>
            <person name="Gilroy R."/>
            <person name="Ravi A."/>
            <person name="Getino M."/>
            <person name="Pursley I."/>
            <person name="Horton D.L."/>
            <person name="Alikhan N.F."/>
            <person name="Baker D."/>
            <person name="Gharbi K."/>
            <person name="Hall N."/>
            <person name="Watson M."/>
            <person name="Adriaenssens E.M."/>
            <person name="Foster-Nyarko E."/>
            <person name="Jarju S."/>
            <person name="Secka A."/>
            <person name="Antonio M."/>
            <person name="Oren A."/>
            <person name="Chaudhuri R.R."/>
            <person name="La Ragione R."/>
            <person name="Hildebrand F."/>
            <person name="Pallen M.J."/>
        </authorList>
    </citation>
    <scope>NUCLEOTIDE SEQUENCE</scope>
    <source>
        <strain evidence="1">Gambia16-930</strain>
    </source>
</reference>
<dbReference type="Proteomes" id="UP000824267">
    <property type="component" value="Unassembled WGS sequence"/>
</dbReference>
<protein>
    <submittedName>
        <fullName evidence="1">Uncharacterized protein</fullName>
    </submittedName>
</protein>
<evidence type="ECO:0000313" key="2">
    <source>
        <dbReference type="Proteomes" id="UP000824267"/>
    </source>
</evidence>
<accession>A0A9D1RJY4</accession>
<gene>
    <name evidence="1" type="ORF">IAC47_07230</name>
</gene>
<sequence length="152" mass="17440">MKGKPSQIVKDAHLLRSVNGVVDVELFSDLIQVYSGDSAKMCFPKGINLIFLNQDLSTKATLRADYAVNYKWSEVYYIRDSVVIIDYRQQDTFYCRDLFWIKDSALLRTDLPIRHHSASGIDFGSGLRARDNFDSIMIMNPYGTQTVEEEQD</sequence>